<dbReference type="Proteomes" id="UP000661193">
    <property type="component" value="Unassembled WGS sequence"/>
</dbReference>
<keyword evidence="2" id="KW-1185">Reference proteome</keyword>
<comment type="caution">
    <text evidence="1">The sequence shown here is derived from an EMBL/GenBank/DDBJ whole genome shotgun (WGS) entry which is preliminary data.</text>
</comment>
<reference evidence="1 2" key="1">
    <citation type="submission" date="2021-01" db="EMBL/GenBank/DDBJ databases">
        <title>Genome sequencing of Micromonospora fiedleri MG-37.</title>
        <authorList>
            <person name="Moreland P.E.J."/>
            <person name="Stach J.E.M."/>
        </authorList>
    </citation>
    <scope>NUCLEOTIDE SEQUENCE [LARGE SCALE GENOMIC DNA]</scope>
    <source>
        <strain evidence="1 2">MG-37</strain>
    </source>
</reference>
<dbReference type="Pfam" id="PF08798">
    <property type="entry name" value="CRISPR_assoc"/>
    <property type="match status" value="1"/>
</dbReference>
<evidence type="ECO:0000313" key="1">
    <source>
        <dbReference type="EMBL" id="MBL6280411.1"/>
    </source>
</evidence>
<dbReference type="RefSeq" id="WP_203224597.1">
    <property type="nucleotide sequence ID" value="NZ_JAETXL010000020.1"/>
</dbReference>
<sequence length="225" mass="25115">MFLTRFQINAARRNARKLVSSPHAMHAAVRAAFPDAADYERPGVRTLWRLDTPATATVHLYIASPGRPDLTHLVEQAGWPTSEEAWTTREYDGLLASLRAGQEWAFRLTANPTHSGRKTAEAKETQRFGYLREHEQIAWLLARAERHGFTLATQQDGRPNLRLHRRQTQSFKRGMGTVTLTTATYDGILHVTDAHTLRRALTGGIGHAKAYGCGLLTLAPVQGNR</sequence>
<protein>
    <submittedName>
        <fullName evidence="1">Type I-E CRISPR-associated protein Cas6/Cse3/CasE</fullName>
    </submittedName>
</protein>
<dbReference type="InterPro" id="IPR010179">
    <property type="entry name" value="CRISPR-assoc_prot_Cse3"/>
</dbReference>
<dbReference type="Gene3D" id="3.30.70.1200">
    <property type="entry name" value="Crispr-associated protein, domain 1"/>
    <property type="match status" value="1"/>
</dbReference>
<dbReference type="SUPFAM" id="SSF117987">
    <property type="entry name" value="CRISPR-associated protein"/>
    <property type="match status" value="2"/>
</dbReference>
<dbReference type="EMBL" id="JAETXL010000020">
    <property type="protein sequence ID" value="MBL6280411.1"/>
    <property type="molecule type" value="Genomic_DNA"/>
</dbReference>
<dbReference type="CDD" id="cd09727">
    <property type="entry name" value="Cas6_I-E"/>
    <property type="match status" value="1"/>
</dbReference>
<dbReference type="Gene3D" id="3.30.70.1210">
    <property type="entry name" value="Crispr-associated protein, domain 2"/>
    <property type="match status" value="1"/>
</dbReference>
<evidence type="ECO:0000313" key="2">
    <source>
        <dbReference type="Proteomes" id="UP000661193"/>
    </source>
</evidence>
<gene>
    <name evidence="1" type="primary">cas6e</name>
    <name evidence="1" type="ORF">JMF97_30060</name>
</gene>
<accession>A0ABS1UVM1</accession>
<name>A0ABS1UVM1_9ACTN</name>
<proteinExistence type="predicted"/>
<dbReference type="SMART" id="SM01101">
    <property type="entry name" value="CRISPR_assoc"/>
    <property type="match status" value="1"/>
</dbReference>
<organism evidence="1 2">
    <name type="scientific">Micromonospora fiedleri</name>
    <dbReference type="NCBI Taxonomy" id="1157498"/>
    <lineage>
        <taxon>Bacteria</taxon>
        <taxon>Bacillati</taxon>
        <taxon>Actinomycetota</taxon>
        <taxon>Actinomycetes</taxon>
        <taxon>Micromonosporales</taxon>
        <taxon>Micromonosporaceae</taxon>
        <taxon>Micromonospora</taxon>
    </lineage>
</organism>
<dbReference type="NCBIfam" id="TIGR01907">
    <property type="entry name" value="casE_Cse3"/>
    <property type="match status" value="1"/>
</dbReference>